<evidence type="ECO:0000313" key="2">
    <source>
        <dbReference type="EMBL" id="WNL49624.1"/>
    </source>
</evidence>
<keyword evidence="1" id="KW-0812">Transmembrane</keyword>
<reference evidence="2" key="1">
    <citation type="submission" date="2023-07" db="EMBL/GenBank/DDBJ databases">
        <authorList>
            <person name="Xia Y."/>
        </authorList>
    </citation>
    <scope>NUCLEOTIDE SEQUENCE</scope>
    <source>
        <strain evidence="2">F</strain>
    </source>
</reference>
<feature type="transmembrane region" description="Helical" evidence="1">
    <location>
        <begin position="56"/>
        <end position="77"/>
    </location>
</feature>
<accession>A0AA96EL29</accession>
<dbReference type="EMBL" id="OR343188">
    <property type="protein sequence ID" value="WNL49624.1"/>
    <property type="molecule type" value="Genomic_DNA"/>
</dbReference>
<sequence length="121" mass="12455">MQNEDIEKAITDAGIIGKIAVSGVGLFCGFKTAVCASAAAFALGPAAFATFSSVPVALAFAPYVYGMLSSLTSFFFTNSSICPWIWLSYSAGALAGACLLDKPKILVPLVVITSAYSVATK</sequence>
<feature type="transmembrane region" description="Helical" evidence="1">
    <location>
        <begin position="20"/>
        <end position="44"/>
    </location>
</feature>
<evidence type="ECO:0000256" key="1">
    <source>
        <dbReference type="SAM" id="Phobius"/>
    </source>
</evidence>
<protein>
    <submittedName>
        <fullName evidence="2">Membrane protein</fullName>
    </submittedName>
</protein>
<proteinExistence type="predicted"/>
<keyword evidence="1" id="KW-1133">Transmembrane helix</keyword>
<keyword evidence="1" id="KW-0472">Membrane</keyword>
<organism evidence="2">
    <name type="scientific">Marseillevirus sp</name>
    <dbReference type="NCBI Taxonomy" id="2809551"/>
    <lineage>
        <taxon>Viruses</taxon>
        <taxon>Varidnaviria</taxon>
        <taxon>Bamfordvirae</taxon>
        <taxon>Nucleocytoviricota</taxon>
        <taxon>Megaviricetes</taxon>
        <taxon>Pimascovirales</taxon>
        <taxon>Pimascovirales incertae sedis</taxon>
        <taxon>Marseilleviridae</taxon>
        <taxon>Marseillevirus</taxon>
    </lineage>
</organism>
<gene>
    <name evidence="2" type="ORF">MarFTMF_108</name>
</gene>
<name>A0AA96EL29_9VIRU</name>